<keyword evidence="2" id="KW-0813">Transport</keyword>
<organism evidence="9 10">
    <name type="scientific">Sphingobium chlorophenolicum</name>
    <dbReference type="NCBI Taxonomy" id="46429"/>
    <lineage>
        <taxon>Bacteria</taxon>
        <taxon>Pseudomonadati</taxon>
        <taxon>Pseudomonadota</taxon>
        <taxon>Alphaproteobacteria</taxon>
        <taxon>Sphingomonadales</taxon>
        <taxon>Sphingomonadaceae</taxon>
        <taxon>Sphingobium</taxon>
    </lineage>
</organism>
<feature type="domain" description="Major facilitator superfamily (MFS) profile" evidence="8">
    <location>
        <begin position="49"/>
        <end position="460"/>
    </location>
</feature>
<evidence type="ECO:0000313" key="9">
    <source>
        <dbReference type="EMBL" id="KEQ55461.1"/>
    </source>
</evidence>
<comment type="subcellular location">
    <subcellularLocation>
        <location evidence="1">Membrane</location>
        <topology evidence="1">Multi-pass membrane protein</topology>
    </subcellularLocation>
</comment>
<evidence type="ECO:0000256" key="7">
    <source>
        <dbReference type="SAM" id="Phobius"/>
    </source>
</evidence>
<evidence type="ECO:0000313" key="10">
    <source>
        <dbReference type="Proteomes" id="UP000028411"/>
    </source>
</evidence>
<dbReference type="PATRIC" id="fig|46429.4.peg.100"/>
<feature type="transmembrane region" description="Helical" evidence="7">
    <location>
        <begin position="306"/>
        <end position="325"/>
    </location>
</feature>
<feature type="transmembrane region" description="Helical" evidence="7">
    <location>
        <begin position="265"/>
        <end position="286"/>
    </location>
</feature>
<feature type="transmembrane region" description="Helical" evidence="7">
    <location>
        <begin position="337"/>
        <end position="357"/>
    </location>
</feature>
<feature type="transmembrane region" description="Helical" evidence="7">
    <location>
        <begin position="45"/>
        <end position="62"/>
    </location>
</feature>
<dbReference type="EMBL" id="JFHR01000001">
    <property type="protein sequence ID" value="KEQ55461.1"/>
    <property type="molecule type" value="Genomic_DNA"/>
</dbReference>
<dbReference type="GO" id="GO:0016020">
    <property type="term" value="C:membrane"/>
    <property type="evidence" value="ECO:0007669"/>
    <property type="project" value="UniProtKB-SubCell"/>
</dbReference>
<accession>A0A081RJT8</accession>
<name>A0A081RJT8_SPHCR</name>
<evidence type="ECO:0000256" key="5">
    <source>
        <dbReference type="ARBA" id="ARBA00023136"/>
    </source>
</evidence>
<feature type="transmembrane region" description="Helical" evidence="7">
    <location>
        <begin position="116"/>
        <end position="140"/>
    </location>
</feature>
<dbReference type="SUPFAM" id="SSF103473">
    <property type="entry name" value="MFS general substrate transporter"/>
    <property type="match status" value="1"/>
</dbReference>
<keyword evidence="5 7" id="KW-0472">Membrane</keyword>
<dbReference type="AlphaFoldDB" id="A0A081RJT8"/>
<evidence type="ECO:0000256" key="1">
    <source>
        <dbReference type="ARBA" id="ARBA00004141"/>
    </source>
</evidence>
<keyword evidence="3 7" id="KW-0812">Transmembrane</keyword>
<feature type="transmembrane region" description="Helical" evidence="7">
    <location>
        <begin position="363"/>
        <end position="386"/>
    </location>
</feature>
<dbReference type="InterPro" id="IPR044770">
    <property type="entry name" value="MFS_spinster-like"/>
</dbReference>
<feature type="transmembrane region" description="Helical" evidence="7">
    <location>
        <begin position="220"/>
        <end position="238"/>
    </location>
</feature>
<feature type="transmembrane region" description="Helical" evidence="7">
    <location>
        <begin position="177"/>
        <end position="200"/>
    </location>
</feature>
<gene>
    <name evidence="9" type="ORF">BV95_00099</name>
</gene>
<feature type="transmembrane region" description="Helical" evidence="7">
    <location>
        <begin position="398"/>
        <end position="420"/>
    </location>
</feature>
<feature type="region of interest" description="Disordered" evidence="6">
    <location>
        <begin position="1"/>
        <end position="27"/>
    </location>
</feature>
<dbReference type="InterPro" id="IPR020846">
    <property type="entry name" value="MFS_dom"/>
</dbReference>
<proteinExistence type="predicted"/>
<evidence type="ECO:0000256" key="6">
    <source>
        <dbReference type="SAM" id="MobiDB-lite"/>
    </source>
</evidence>
<dbReference type="GO" id="GO:0022857">
    <property type="term" value="F:transmembrane transporter activity"/>
    <property type="evidence" value="ECO:0007669"/>
    <property type="project" value="InterPro"/>
</dbReference>
<dbReference type="Gene3D" id="1.20.1250.20">
    <property type="entry name" value="MFS general substrate transporter like domains"/>
    <property type="match status" value="2"/>
</dbReference>
<evidence type="ECO:0000256" key="2">
    <source>
        <dbReference type="ARBA" id="ARBA00022448"/>
    </source>
</evidence>
<feature type="transmembrane region" description="Helical" evidence="7">
    <location>
        <begin position="432"/>
        <end position="453"/>
    </location>
</feature>
<evidence type="ECO:0000256" key="3">
    <source>
        <dbReference type="ARBA" id="ARBA00022692"/>
    </source>
</evidence>
<feature type="transmembrane region" description="Helical" evidence="7">
    <location>
        <begin position="83"/>
        <end position="104"/>
    </location>
</feature>
<dbReference type="InterPro" id="IPR036259">
    <property type="entry name" value="MFS_trans_sf"/>
</dbReference>
<dbReference type="PANTHER" id="PTHR23505">
    <property type="entry name" value="SPINSTER"/>
    <property type="match status" value="1"/>
</dbReference>
<sequence>MTGISATMASSPGPGSPEPDGPHGDAEANIAIPLPPQAAYPSPPMGWLTVAILFLLYILSLTDRNIMALMVGPIKKDLGLSDLQISLLQGPAFAILFCLCAIPLGMALDRFSRRVVLYLSVTVWSVAAASCGLAGSFAALAMARAGVGAGESGFGTGSYSVVGDSFPPHKLSLAMSVFIMGGVMGAGIVFLFGGPIVAAAMKAGPAVWPVFGLLQPWQQVFIMTGAPGIVLAFLVFVFREPPRRKAISAGAGYGEAWAYMRRYKALYLATFVGFGLAYAATIGFQLWTPVYLARVHGWEPGRIGPVIGLAQIGAAALIPVHGWTVDRLYRRGKHDAHLFWCLLTVLAAAPFGIAAFLVSSPWATVACYWCFMALILSTSSMGPATVQVVTPQYLRGRVSALYVLASGLIAMAGGPAFIGLVTDKILGDEMKVGLSLVISVFCVLLPAALLFAFGRASMRRTHENMI</sequence>
<dbReference type="PANTHER" id="PTHR23505:SF79">
    <property type="entry name" value="PROTEIN SPINSTER"/>
    <property type="match status" value="1"/>
</dbReference>
<dbReference type="Proteomes" id="UP000028411">
    <property type="component" value="Unassembled WGS sequence"/>
</dbReference>
<evidence type="ECO:0000259" key="8">
    <source>
        <dbReference type="PROSITE" id="PS50850"/>
    </source>
</evidence>
<protein>
    <submittedName>
        <fullName evidence="9">Major facilitator superfamily MFS_1</fullName>
    </submittedName>
</protein>
<keyword evidence="4 7" id="KW-1133">Transmembrane helix</keyword>
<dbReference type="PROSITE" id="PS50850">
    <property type="entry name" value="MFS"/>
    <property type="match status" value="1"/>
</dbReference>
<dbReference type="Pfam" id="PF07690">
    <property type="entry name" value="MFS_1"/>
    <property type="match status" value="1"/>
</dbReference>
<dbReference type="RefSeq" id="WP_234703071.1">
    <property type="nucleotide sequence ID" value="NZ_JFHR01000001.1"/>
</dbReference>
<comment type="caution">
    <text evidence="9">The sequence shown here is derived from an EMBL/GenBank/DDBJ whole genome shotgun (WGS) entry which is preliminary data.</text>
</comment>
<dbReference type="InterPro" id="IPR011701">
    <property type="entry name" value="MFS"/>
</dbReference>
<dbReference type="eggNOG" id="COG2814">
    <property type="taxonomic scope" value="Bacteria"/>
</dbReference>
<evidence type="ECO:0000256" key="4">
    <source>
        <dbReference type="ARBA" id="ARBA00022989"/>
    </source>
</evidence>
<reference evidence="9 10" key="1">
    <citation type="submission" date="2014-02" db="EMBL/GenBank/DDBJ databases">
        <title>Whole genome sequence of Sphingobium chlorophenolicum NBRC 16172.</title>
        <authorList>
            <person name="Gan H.M."/>
            <person name="Gan H.Y."/>
            <person name="Chew T.H."/>
            <person name="Savka M.A."/>
        </authorList>
    </citation>
    <scope>NUCLEOTIDE SEQUENCE [LARGE SCALE GENOMIC DNA]</scope>
    <source>
        <strain evidence="9 10">NBRC 16172</strain>
    </source>
</reference>